<dbReference type="EMBL" id="JAMQJY010000009">
    <property type="protein sequence ID" value="MCM2678036.1"/>
    <property type="molecule type" value="Genomic_DNA"/>
</dbReference>
<evidence type="ECO:0000313" key="3">
    <source>
        <dbReference type="Proteomes" id="UP001203665"/>
    </source>
</evidence>
<reference evidence="2" key="1">
    <citation type="submission" date="2022-06" db="EMBL/GenBank/DDBJ databases">
        <title>Alkalicoccobacillus porphyridii sp. nov., isolated from a marine red alga, Porphyridium purpureum and reclassification of Shouchella plakortidis and Shouchella gibsonii as Alkalicoccobacillus plakortidis comb. nov. and Alkalicoccobacillus gibsonii comb. nov.</title>
        <authorList>
            <person name="Kim K.H."/>
            <person name="Lee J.K."/>
            <person name="Han D.M."/>
            <person name="Baek J.H."/>
            <person name="Jeon C.O."/>
        </authorList>
    </citation>
    <scope>NUCLEOTIDE SEQUENCE</scope>
    <source>
        <strain evidence="2">DSM 19153</strain>
    </source>
</reference>
<feature type="transmembrane region" description="Helical" evidence="1">
    <location>
        <begin position="150"/>
        <end position="173"/>
    </location>
</feature>
<evidence type="ECO:0000313" key="2">
    <source>
        <dbReference type="EMBL" id="MCM2678036.1"/>
    </source>
</evidence>
<keyword evidence="3" id="KW-1185">Reference proteome</keyword>
<feature type="transmembrane region" description="Helical" evidence="1">
    <location>
        <begin position="185"/>
        <end position="205"/>
    </location>
</feature>
<dbReference type="Proteomes" id="UP001203665">
    <property type="component" value="Unassembled WGS sequence"/>
</dbReference>
<keyword evidence="1" id="KW-0812">Transmembrane</keyword>
<keyword evidence="1" id="KW-1133">Transmembrane helix</keyword>
<comment type="caution">
    <text evidence="2">The sequence shown here is derived from an EMBL/GenBank/DDBJ whole genome shotgun (WGS) entry which is preliminary data.</text>
</comment>
<feature type="transmembrane region" description="Helical" evidence="1">
    <location>
        <begin position="16"/>
        <end position="33"/>
    </location>
</feature>
<accession>A0ABT0XQ81</accession>
<name>A0ABT0XQ81_9BACI</name>
<evidence type="ECO:0000256" key="1">
    <source>
        <dbReference type="SAM" id="Phobius"/>
    </source>
</evidence>
<organism evidence="2 3">
    <name type="scientific">Alkalicoccobacillus plakortidis</name>
    <dbReference type="NCBI Taxonomy" id="444060"/>
    <lineage>
        <taxon>Bacteria</taxon>
        <taxon>Bacillati</taxon>
        <taxon>Bacillota</taxon>
        <taxon>Bacilli</taxon>
        <taxon>Bacillales</taxon>
        <taxon>Bacillaceae</taxon>
        <taxon>Alkalicoccobacillus</taxon>
    </lineage>
</organism>
<dbReference type="InterPro" id="IPR025699">
    <property type="entry name" value="ABC2_memb-like"/>
</dbReference>
<sequence length="215" mass="24300">MKGLILNQYYSVEKSIWGYAILGFILSMVLVFFENPAFQRVAAFFPVAFMASVALEVLQQEAKSGWSKYVLTLPVKRERVVQTHYLFFGMITFLGLLITCITYLLAQLLFGIELSISYVYSLMNILGITFTMGFISYPLTYILGTEKAGVVAMTGFGAGIGLFFLSALIFELLPVKAFQGMNLDLLFSLSFMTINFILFIISYIVSIQVYKRKEF</sequence>
<feature type="transmembrane region" description="Helical" evidence="1">
    <location>
        <begin position="118"/>
        <end position="143"/>
    </location>
</feature>
<dbReference type="RefSeq" id="WP_251611930.1">
    <property type="nucleotide sequence ID" value="NZ_JAMQJY010000009.1"/>
</dbReference>
<protein>
    <submittedName>
        <fullName evidence="2">ABC-2 transporter permease</fullName>
    </submittedName>
</protein>
<proteinExistence type="predicted"/>
<feature type="transmembrane region" description="Helical" evidence="1">
    <location>
        <begin position="85"/>
        <end position="106"/>
    </location>
</feature>
<dbReference type="Pfam" id="PF13346">
    <property type="entry name" value="ABC2_membrane_5"/>
    <property type="match status" value="1"/>
</dbReference>
<keyword evidence="1" id="KW-0472">Membrane</keyword>
<gene>
    <name evidence="2" type="ORF">NDM98_23285</name>
</gene>